<evidence type="ECO:0000313" key="2">
    <source>
        <dbReference type="Proteomes" id="UP001304050"/>
    </source>
</evidence>
<dbReference type="Proteomes" id="UP001304050">
    <property type="component" value="Unassembled WGS sequence"/>
</dbReference>
<protein>
    <submittedName>
        <fullName evidence="1">Uncharacterized protein</fullName>
    </submittedName>
</protein>
<comment type="caution">
    <text evidence="1">The sequence shown here is derived from an EMBL/GenBank/DDBJ whole genome shotgun (WGS) entry which is preliminary data.</text>
</comment>
<keyword evidence="2" id="KW-1185">Reference proteome</keyword>
<gene>
    <name evidence="1" type="ORF">U8465_29185</name>
</gene>
<reference evidence="1" key="1">
    <citation type="submission" date="2023-12" db="EMBL/GenBank/DDBJ databases">
        <title>Diversity of Rhizobium in root nodule of phaseolus vulgaris.</title>
        <authorList>
            <person name="Wang H."/>
        </authorList>
    </citation>
    <scope>NUCLEOTIDE SEQUENCE</scope>
    <source>
        <strain evidence="1">MJ31</strain>
    </source>
</reference>
<accession>A0ACC6N608</accession>
<proteinExistence type="predicted"/>
<organism evidence="1 2">
    <name type="scientific">Rhizobium mulingense</name>
    <dbReference type="NCBI Taxonomy" id="3031128"/>
    <lineage>
        <taxon>Bacteria</taxon>
        <taxon>Pseudomonadati</taxon>
        <taxon>Pseudomonadota</taxon>
        <taxon>Alphaproteobacteria</taxon>
        <taxon>Hyphomicrobiales</taxon>
        <taxon>Rhizobiaceae</taxon>
        <taxon>Rhizobium/Agrobacterium group</taxon>
        <taxon>Rhizobium</taxon>
    </lineage>
</organism>
<dbReference type="EMBL" id="JAYESG010000024">
    <property type="protein sequence ID" value="MEA3521083.1"/>
    <property type="molecule type" value="Genomic_DNA"/>
</dbReference>
<sequence length="148" mass="16292">MTFVKGARCDADGAIGRERPRVDANRIAFGSRSRNDRTALLADGAPQLTVASEEPSRWLPPLRSITSAGAGKTLLMGPFHQGEHVWRILIDTSAQNENHLFESAEPDVGRKMEHQQASSLQPRNEQIDYRAAEQDCQRNSVAGREAGI</sequence>
<name>A0ACC6N608_9HYPH</name>
<evidence type="ECO:0000313" key="1">
    <source>
        <dbReference type="EMBL" id="MEA3521083.1"/>
    </source>
</evidence>